<keyword evidence="5" id="KW-0539">Nucleus</keyword>
<evidence type="ECO:0000256" key="2">
    <source>
        <dbReference type="ARBA" id="ARBA00023015"/>
    </source>
</evidence>
<feature type="compositionally biased region" description="Basic and acidic residues" evidence="6">
    <location>
        <begin position="445"/>
        <end position="457"/>
    </location>
</feature>
<organism evidence="9">
    <name type="scientific">Platynereis dumerilii</name>
    <name type="common">Dumeril's clam worm</name>
    <dbReference type="NCBI Taxonomy" id="6359"/>
    <lineage>
        <taxon>Eukaryota</taxon>
        <taxon>Metazoa</taxon>
        <taxon>Spiralia</taxon>
        <taxon>Lophotrochozoa</taxon>
        <taxon>Annelida</taxon>
        <taxon>Polychaeta</taxon>
        <taxon>Errantia</taxon>
        <taxon>Phyllodocida</taxon>
        <taxon>Nereididae</taxon>
        <taxon>Platynereis</taxon>
    </lineage>
</organism>
<feature type="domain" description="BHLH" evidence="8">
    <location>
        <begin position="99"/>
        <end position="152"/>
    </location>
</feature>
<dbReference type="InterPro" id="IPR035965">
    <property type="entry name" value="PAS-like_dom_sf"/>
</dbReference>
<accession>A0A1L5YJB3</accession>
<dbReference type="GO" id="GO:0003677">
    <property type="term" value="F:DNA binding"/>
    <property type="evidence" value="ECO:0007669"/>
    <property type="project" value="UniProtKB-KW"/>
</dbReference>
<dbReference type="CDD" id="cd11391">
    <property type="entry name" value="bHLH_PAS"/>
    <property type="match status" value="1"/>
</dbReference>
<proteinExistence type="evidence at transcript level"/>
<dbReference type="GO" id="GO:0005634">
    <property type="term" value="C:nucleus"/>
    <property type="evidence" value="ECO:0007669"/>
    <property type="project" value="InterPro"/>
</dbReference>
<dbReference type="SMART" id="SM00091">
    <property type="entry name" value="PAS"/>
    <property type="match status" value="2"/>
</dbReference>
<dbReference type="SUPFAM" id="SSF47459">
    <property type="entry name" value="HLH, helix-loop-helix DNA-binding domain"/>
    <property type="match status" value="1"/>
</dbReference>
<dbReference type="InterPro" id="IPR050933">
    <property type="entry name" value="Circadian_TF"/>
</dbReference>
<dbReference type="AlphaFoldDB" id="A0A1L5YJB3"/>
<dbReference type="SUPFAM" id="SSF55785">
    <property type="entry name" value="PYP-like sensor domain (PAS domain)"/>
    <property type="match status" value="2"/>
</dbReference>
<feature type="domain" description="PAS" evidence="7">
    <location>
        <begin position="321"/>
        <end position="372"/>
    </location>
</feature>
<reference evidence="9" key="1">
    <citation type="journal article" date="2016" name="Elife">
        <title>Discovery of methylfarnesoate as the annelid brain hormone reveals an ancient role of sesquiterpenoids in reproduction.</title>
        <authorList>
            <person name="Schenk S."/>
            <person name="Krauditsch C."/>
            <person name="Fruhauf P."/>
            <person name="Gerner C."/>
            <person name="Raible F."/>
        </authorList>
    </citation>
    <scope>NUCLEOTIDE SEQUENCE</scope>
</reference>
<sequence>MEPNSEQNSEDHSSQMSTDETQSSFTSSSPSSDSGIVVRKRGRPRRQASQFTFIDPDSPPNEPVLKVIKRPGKRGRPPRRWVYSDSDDVFCDEPKDKLVKRLSRNENEKMRRDRLNTYVAELAHLLPMVVAANRKMEKSSILRLAVNYLRVYHDFIKNTTKPEPVWNGLDPNTVSQLIQECNGDFLIVTSKRGVIAFASEGFTNSLGHKLVDVLGQTMFELIHPDDYDVYLQQFHSSDSCKRQFGLRLLNNLANDQQEFVNVTFQGCVKNVQPLQSPFFKGKEDDSMYLVAIGKMPLSNLMLEDFKFKVPCSDTIYMAYHNALGEMQFVDPRVSIVAGYMPNELVGEDAYQLVAQEDQPLVAHSHFKIMTEDLVVTVYRGFTKSGTMQHFRTVTHKVLHPWTKRIKYLISVIESLSEEDGERLLKEFIQQKQIDEVQAEMSTLNRTHESKRDDRSADDMSPDSCMPDSTMSSSSQSDSMSGGRAEDSSDPMDIPGIRVHLPRLWDRCKQVQDECKEEDKTDLQSVTTSSKDLPEAYDVHIQDSVERTTDTAHKSTTSEDPALHDKVKHVPHRLRSLIRPVSQGFVVKPTVQRYKTCTKAYRSNKLSNLLSGKSKDKDCRYYNRASTVSDEVNEAQELNKEAECILRQTSEVKDCSSSVDSDPSDPEPCSSSAMDKDETSSSEGQLLCTHESSFSDRLASIKSPQLPLWTRHQEMRKDSQSSLLFKMLKQMEDDDQGVHSSNGDCDSKGKPYSLSIEREKNTAAQKETETC</sequence>
<dbReference type="InterPro" id="IPR036638">
    <property type="entry name" value="HLH_DNA-bd_sf"/>
</dbReference>
<keyword evidence="3" id="KW-0238">DNA-binding</keyword>
<dbReference type="GO" id="GO:0003700">
    <property type="term" value="F:DNA-binding transcription factor activity"/>
    <property type="evidence" value="ECO:0007669"/>
    <property type="project" value="InterPro"/>
</dbReference>
<feature type="region of interest" description="Disordered" evidence="6">
    <location>
        <begin position="654"/>
        <end position="684"/>
    </location>
</feature>
<feature type="region of interest" description="Disordered" evidence="6">
    <location>
        <begin position="1"/>
        <end position="80"/>
    </location>
</feature>
<feature type="compositionally biased region" description="Basic and acidic residues" evidence="6">
    <location>
        <begin position="755"/>
        <end position="770"/>
    </location>
</feature>
<feature type="region of interest" description="Disordered" evidence="6">
    <location>
        <begin position="729"/>
        <end position="770"/>
    </location>
</feature>
<dbReference type="Gene3D" id="4.10.280.10">
    <property type="entry name" value="Helix-loop-helix DNA-binding domain"/>
    <property type="match status" value="1"/>
</dbReference>
<dbReference type="GO" id="GO:0046983">
    <property type="term" value="F:protein dimerization activity"/>
    <property type="evidence" value="ECO:0007669"/>
    <property type="project" value="InterPro"/>
</dbReference>
<dbReference type="GO" id="GO:0005667">
    <property type="term" value="C:transcription regulator complex"/>
    <property type="evidence" value="ECO:0007669"/>
    <property type="project" value="InterPro"/>
</dbReference>
<evidence type="ECO:0000313" key="9">
    <source>
        <dbReference type="EMBL" id="APP91163.1"/>
    </source>
</evidence>
<dbReference type="Pfam" id="PF14598">
    <property type="entry name" value="PAS_11"/>
    <property type="match status" value="1"/>
</dbReference>
<dbReference type="PRINTS" id="PR00785">
    <property type="entry name" value="NCTRNSLOCATR"/>
</dbReference>
<feature type="compositionally biased region" description="Low complexity" evidence="6">
    <location>
        <begin position="461"/>
        <end position="480"/>
    </location>
</feature>
<dbReference type="InterPro" id="IPR011598">
    <property type="entry name" value="bHLH_dom"/>
</dbReference>
<keyword evidence="2" id="KW-0805">Transcription regulation</keyword>
<protein>
    <submittedName>
        <fullName evidence="9">Methoprene-tolerant protein</fullName>
    </submittedName>
</protein>
<evidence type="ECO:0000256" key="4">
    <source>
        <dbReference type="ARBA" id="ARBA00023163"/>
    </source>
</evidence>
<feature type="compositionally biased region" description="Low complexity" evidence="6">
    <location>
        <begin position="17"/>
        <end position="34"/>
    </location>
</feature>
<dbReference type="CDD" id="cd00130">
    <property type="entry name" value="PAS"/>
    <property type="match status" value="2"/>
</dbReference>
<name>A0A1L5YJB3_PLADU</name>
<dbReference type="Pfam" id="PF00010">
    <property type="entry name" value="HLH"/>
    <property type="match status" value="1"/>
</dbReference>
<dbReference type="SMART" id="SM00353">
    <property type="entry name" value="HLH"/>
    <property type="match status" value="1"/>
</dbReference>
<feature type="compositionally biased region" description="Basic residues" evidence="6">
    <location>
        <begin position="67"/>
        <end position="79"/>
    </location>
</feature>
<evidence type="ECO:0000256" key="3">
    <source>
        <dbReference type="ARBA" id="ARBA00023125"/>
    </source>
</evidence>
<evidence type="ECO:0000256" key="1">
    <source>
        <dbReference type="ARBA" id="ARBA00022737"/>
    </source>
</evidence>
<dbReference type="Gene3D" id="3.30.450.20">
    <property type="entry name" value="PAS domain"/>
    <property type="match status" value="2"/>
</dbReference>
<dbReference type="PANTHER" id="PTHR23042">
    <property type="entry name" value="CIRCADIAN PROTEIN CLOCK/ARNT/BMAL/PAS"/>
    <property type="match status" value="1"/>
</dbReference>
<dbReference type="InterPro" id="IPR001067">
    <property type="entry name" value="Nuc_translocat"/>
</dbReference>
<dbReference type="PROSITE" id="PS50888">
    <property type="entry name" value="BHLH"/>
    <property type="match status" value="1"/>
</dbReference>
<dbReference type="InterPro" id="IPR000014">
    <property type="entry name" value="PAS"/>
</dbReference>
<evidence type="ECO:0000256" key="5">
    <source>
        <dbReference type="ARBA" id="ARBA00023242"/>
    </source>
</evidence>
<feature type="compositionally biased region" description="Low complexity" evidence="6">
    <location>
        <begin position="654"/>
        <end position="671"/>
    </location>
</feature>
<dbReference type="GO" id="GO:0005737">
    <property type="term" value="C:cytoplasm"/>
    <property type="evidence" value="ECO:0007669"/>
    <property type="project" value="InterPro"/>
</dbReference>
<evidence type="ECO:0000256" key="6">
    <source>
        <dbReference type="SAM" id="MobiDB-lite"/>
    </source>
</evidence>
<feature type="region of interest" description="Disordered" evidence="6">
    <location>
        <begin position="438"/>
        <end position="495"/>
    </location>
</feature>
<dbReference type="EMBL" id="KU756288">
    <property type="protein sequence ID" value="APP91163.1"/>
    <property type="molecule type" value="mRNA"/>
</dbReference>
<feature type="domain" description="PAS" evidence="7">
    <location>
        <begin position="170"/>
        <end position="235"/>
    </location>
</feature>
<keyword evidence="4" id="KW-0804">Transcription</keyword>
<dbReference type="PROSITE" id="PS50112">
    <property type="entry name" value="PAS"/>
    <property type="match status" value="2"/>
</dbReference>
<evidence type="ECO:0000259" key="8">
    <source>
        <dbReference type="PROSITE" id="PS50888"/>
    </source>
</evidence>
<keyword evidence="1" id="KW-0677">Repeat</keyword>
<evidence type="ECO:0000259" key="7">
    <source>
        <dbReference type="PROSITE" id="PS50112"/>
    </source>
</evidence>